<dbReference type="AlphaFoldDB" id="A0AAD1Y1R2"/>
<dbReference type="SUPFAM" id="SSF47473">
    <property type="entry name" value="EF-hand"/>
    <property type="match status" value="1"/>
</dbReference>
<gene>
    <name evidence="1" type="ORF">ECRASSUSDP1_LOCUS24465</name>
</gene>
<dbReference type="Proteomes" id="UP001295684">
    <property type="component" value="Unassembled WGS sequence"/>
</dbReference>
<evidence type="ECO:0000313" key="1">
    <source>
        <dbReference type="EMBL" id="CAI2382974.1"/>
    </source>
</evidence>
<accession>A0AAD1Y1R2</accession>
<dbReference type="InterPro" id="IPR011992">
    <property type="entry name" value="EF-hand-dom_pair"/>
</dbReference>
<comment type="caution">
    <text evidence="1">The sequence shown here is derived from an EMBL/GenBank/DDBJ whole genome shotgun (WGS) entry which is preliminary data.</text>
</comment>
<proteinExistence type="predicted"/>
<name>A0AAD1Y1R2_EUPCR</name>
<sequence length="158" mass="18610">MIIPEANTPLLDYEMKRVIEMHSAFITLCDSFALCYKEAEQLINMSEATFVIWDKDSKGLIDAIQLFSILCLYSKGRIEDKCRFLLNLYDFNQDNQILPLTLEFMLTMCMQGICKLFNIDILEEYTEEIQKFIEENYPREVDIPFEELLKVYTTIVQS</sequence>
<keyword evidence="2" id="KW-1185">Reference proteome</keyword>
<dbReference type="Gene3D" id="1.10.238.10">
    <property type="entry name" value="EF-hand"/>
    <property type="match status" value="1"/>
</dbReference>
<evidence type="ECO:0000313" key="2">
    <source>
        <dbReference type="Proteomes" id="UP001295684"/>
    </source>
</evidence>
<reference evidence="1" key="1">
    <citation type="submission" date="2023-07" db="EMBL/GenBank/DDBJ databases">
        <authorList>
            <consortium name="AG Swart"/>
            <person name="Singh M."/>
            <person name="Singh A."/>
            <person name="Seah K."/>
            <person name="Emmerich C."/>
        </authorList>
    </citation>
    <scope>NUCLEOTIDE SEQUENCE</scope>
    <source>
        <strain evidence="1">DP1</strain>
    </source>
</reference>
<organism evidence="1 2">
    <name type="scientific">Euplotes crassus</name>
    <dbReference type="NCBI Taxonomy" id="5936"/>
    <lineage>
        <taxon>Eukaryota</taxon>
        <taxon>Sar</taxon>
        <taxon>Alveolata</taxon>
        <taxon>Ciliophora</taxon>
        <taxon>Intramacronucleata</taxon>
        <taxon>Spirotrichea</taxon>
        <taxon>Hypotrichia</taxon>
        <taxon>Euplotida</taxon>
        <taxon>Euplotidae</taxon>
        <taxon>Moneuplotes</taxon>
    </lineage>
</organism>
<protein>
    <submittedName>
        <fullName evidence="1">Uncharacterized protein</fullName>
    </submittedName>
</protein>
<dbReference type="EMBL" id="CAMPGE010025194">
    <property type="protein sequence ID" value="CAI2382974.1"/>
    <property type="molecule type" value="Genomic_DNA"/>
</dbReference>